<feature type="transmembrane region" description="Helical" evidence="1">
    <location>
        <begin position="191"/>
        <end position="210"/>
    </location>
</feature>
<proteinExistence type="predicted"/>
<dbReference type="SUPFAM" id="SSF48317">
    <property type="entry name" value="Acid phosphatase/Vanadium-dependent haloperoxidase"/>
    <property type="match status" value="1"/>
</dbReference>
<dbReference type="Proteomes" id="UP001652432">
    <property type="component" value="Unassembled WGS sequence"/>
</dbReference>
<reference evidence="2 3" key="1">
    <citation type="journal article" date="2021" name="ISME Commun">
        <title>Automated analysis of genomic sequences facilitates high-throughput and comprehensive description of bacteria.</title>
        <authorList>
            <person name="Hitch T.C.A."/>
        </authorList>
    </citation>
    <scope>NUCLEOTIDE SEQUENCE [LARGE SCALE GENOMIC DNA]</scope>
    <source>
        <strain evidence="2 3">Sanger_18</strain>
    </source>
</reference>
<accession>A0ABT2T418</accession>
<dbReference type="EMBL" id="JAOQKJ010000008">
    <property type="protein sequence ID" value="MCU6744994.1"/>
    <property type="molecule type" value="Genomic_DNA"/>
</dbReference>
<evidence type="ECO:0000313" key="3">
    <source>
        <dbReference type="Proteomes" id="UP001652432"/>
    </source>
</evidence>
<feature type="transmembrane region" description="Helical" evidence="1">
    <location>
        <begin position="79"/>
        <end position="100"/>
    </location>
</feature>
<feature type="transmembrane region" description="Helical" evidence="1">
    <location>
        <begin position="160"/>
        <end position="179"/>
    </location>
</feature>
<organism evidence="2 3">
    <name type="scientific">Suilimivivens aceti</name>
    <dbReference type="NCBI Taxonomy" id="2981774"/>
    <lineage>
        <taxon>Bacteria</taxon>
        <taxon>Bacillati</taxon>
        <taxon>Bacillota</taxon>
        <taxon>Clostridia</taxon>
        <taxon>Lachnospirales</taxon>
        <taxon>Lachnospiraceae</taxon>
        <taxon>Suilimivivens</taxon>
    </lineage>
</organism>
<keyword evidence="1" id="KW-0812">Transmembrane</keyword>
<keyword evidence="3" id="KW-1185">Reference proteome</keyword>
<keyword evidence="1" id="KW-1133">Transmembrane helix</keyword>
<sequence>MKKFYDRYKHAIPLIIYGIIYLTWFTYLEKHVTRPANLIHMSLDDVIPFCEFFVVPYFLWFFYVSAVVVYFFFKDKQDYFRSCVFLFTGMTIFLIISTLWPNGHHLRPAVMPRDNIFTRLVAFLYHTDTPTNLWPSIHVYNSLGTHFAVIRNEKLRKNPAVHTASLILCVSIILSTMFIKQHSVFDVLTAFIMAAVMYIVVYGIDIVTIWQNHRYEVRARKQIRQV</sequence>
<feature type="transmembrane region" description="Helical" evidence="1">
    <location>
        <begin position="12"/>
        <end position="28"/>
    </location>
</feature>
<evidence type="ECO:0000313" key="2">
    <source>
        <dbReference type="EMBL" id="MCU6744994.1"/>
    </source>
</evidence>
<protein>
    <submittedName>
        <fullName evidence="2">Phosphatase PAP2 family protein</fullName>
    </submittedName>
</protein>
<feature type="transmembrane region" description="Helical" evidence="1">
    <location>
        <begin position="49"/>
        <end position="73"/>
    </location>
</feature>
<dbReference type="InterPro" id="IPR036938">
    <property type="entry name" value="PAP2/HPO_sf"/>
</dbReference>
<keyword evidence="1" id="KW-0472">Membrane</keyword>
<evidence type="ECO:0000256" key="1">
    <source>
        <dbReference type="SAM" id="Phobius"/>
    </source>
</evidence>
<name>A0ABT2T418_9FIRM</name>
<dbReference type="RefSeq" id="WP_262575108.1">
    <property type="nucleotide sequence ID" value="NZ_JAOQKJ010000008.1"/>
</dbReference>
<comment type="caution">
    <text evidence="2">The sequence shown here is derived from an EMBL/GenBank/DDBJ whole genome shotgun (WGS) entry which is preliminary data.</text>
</comment>
<gene>
    <name evidence="2" type="ORF">OCV77_10890</name>
</gene>